<gene>
    <name evidence="11" type="ORF">TCLT_LOCUS10284</name>
</gene>
<dbReference type="PRINTS" id="PR02095">
    <property type="entry name" value="TRNSPORTRHRG"/>
</dbReference>
<name>A0A0N5DAT8_THECL</name>
<comment type="subcellular location">
    <subcellularLocation>
        <location evidence="2">Endosome membrane</location>
        <topology evidence="2">Multi-pass membrane protein</topology>
    </subcellularLocation>
    <subcellularLocation>
        <location evidence="1">Lysosome membrane</location>
        <topology evidence="1">Multi-pass membrane protein</topology>
    </subcellularLocation>
</comment>
<accession>A0A0N5DAT8</accession>
<dbReference type="AlphaFoldDB" id="A0A0N5DAT8"/>
<reference evidence="13" key="1">
    <citation type="submission" date="2017-02" db="UniProtKB">
        <authorList>
            <consortium name="WormBaseParasite"/>
        </authorList>
    </citation>
    <scope>IDENTIFICATION</scope>
</reference>
<dbReference type="EMBL" id="UYYF01005042">
    <property type="protein sequence ID" value="VDN07968.1"/>
    <property type="molecule type" value="Genomic_DNA"/>
</dbReference>
<evidence type="ECO:0000256" key="5">
    <source>
        <dbReference type="ARBA" id="ARBA00022692"/>
    </source>
</evidence>
<dbReference type="OrthoDB" id="5954402at2759"/>
<dbReference type="InterPro" id="IPR026218">
    <property type="entry name" value="HRG"/>
</dbReference>
<dbReference type="WBParaSite" id="TCLT_0001029501-mRNA-1">
    <property type="protein sequence ID" value="TCLT_0001029501-mRNA-1"/>
    <property type="gene ID" value="TCLT_0001029501"/>
</dbReference>
<reference evidence="11 12" key="2">
    <citation type="submission" date="2018-11" db="EMBL/GenBank/DDBJ databases">
        <authorList>
            <consortium name="Pathogen Informatics"/>
        </authorList>
    </citation>
    <scope>NUCLEOTIDE SEQUENCE [LARGE SCALE GENOMIC DNA]</scope>
</reference>
<evidence type="ECO:0000256" key="8">
    <source>
        <dbReference type="ARBA" id="ARBA00023136"/>
    </source>
</evidence>
<keyword evidence="5 10" id="KW-0812">Transmembrane</keyword>
<evidence type="ECO:0000256" key="1">
    <source>
        <dbReference type="ARBA" id="ARBA00004155"/>
    </source>
</evidence>
<keyword evidence="8 10" id="KW-0472">Membrane</keyword>
<feature type="transmembrane region" description="Helical" evidence="10">
    <location>
        <begin position="75"/>
        <end position="100"/>
    </location>
</feature>
<keyword evidence="7 10" id="KW-1133">Transmembrane helix</keyword>
<comment type="similarity">
    <text evidence="3">Belongs to the HRG family.</text>
</comment>
<evidence type="ECO:0000313" key="11">
    <source>
        <dbReference type="EMBL" id="VDN07968.1"/>
    </source>
</evidence>
<evidence type="ECO:0000256" key="9">
    <source>
        <dbReference type="ARBA" id="ARBA00023228"/>
    </source>
</evidence>
<sequence length="151" mass="17017">MAISCSMKIRLAMTVIGIFSGISAGLCFAIMYQNWSATTMAFVSSLAAAQLLEIHRKHIKGNILMLSNGKINAIFAFNCILCTLCVGGVIMCLCLAGIWHQTLTHEGLMHENLWITAVWFWMTMKWTFASAWFIHHYSSEVIYLLPQNDQH</sequence>
<dbReference type="GO" id="GO:0005765">
    <property type="term" value="C:lysosomal membrane"/>
    <property type="evidence" value="ECO:0007669"/>
    <property type="project" value="UniProtKB-SubCell"/>
</dbReference>
<protein>
    <submittedName>
        <fullName evidence="13">Heme-copper oxidase subunit III</fullName>
    </submittedName>
</protein>
<keyword evidence="12" id="KW-1185">Reference proteome</keyword>
<dbReference type="Pfam" id="PF16954">
    <property type="entry name" value="HRG"/>
    <property type="match status" value="1"/>
</dbReference>
<evidence type="ECO:0000313" key="13">
    <source>
        <dbReference type="WBParaSite" id="TCLT_0001029501-mRNA-1"/>
    </source>
</evidence>
<dbReference type="GO" id="GO:0020037">
    <property type="term" value="F:heme binding"/>
    <property type="evidence" value="ECO:0007669"/>
    <property type="project" value="TreeGrafter"/>
</dbReference>
<evidence type="ECO:0000256" key="10">
    <source>
        <dbReference type="SAM" id="Phobius"/>
    </source>
</evidence>
<dbReference type="GO" id="GO:0010008">
    <property type="term" value="C:endosome membrane"/>
    <property type="evidence" value="ECO:0007669"/>
    <property type="project" value="UniProtKB-SubCell"/>
</dbReference>
<evidence type="ECO:0000256" key="3">
    <source>
        <dbReference type="ARBA" id="ARBA00006203"/>
    </source>
</evidence>
<evidence type="ECO:0000256" key="4">
    <source>
        <dbReference type="ARBA" id="ARBA00022448"/>
    </source>
</evidence>
<dbReference type="GO" id="GO:0015232">
    <property type="term" value="F:heme transmembrane transporter activity"/>
    <property type="evidence" value="ECO:0007669"/>
    <property type="project" value="InterPro"/>
</dbReference>
<keyword evidence="9" id="KW-0458">Lysosome</keyword>
<feature type="transmembrane region" description="Helical" evidence="10">
    <location>
        <begin position="112"/>
        <end position="134"/>
    </location>
</feature>
<dbReference type="PANTHER" id="PTHR31525">
    <property type="entry name" value="HEME TRANSPORTER HRG1"/>
    <property type="match status" value="1"/>
</dbReference>
<keyword evidence="6" id="KW-0967">Endosome</keyword>
<evidence type="ECO:0000256" key="2">
    <source>
        <dbReference type="ARBA" id="ARBA00004337"/>
    </source>
</evidence>
<organism evidence="13">
    <name type="scientific">Thelazia callipaeda</name>
    <name type="common">Oriental eyeworm</name>
    <name type="synonym">Parasitic nematode</name>
    <dbReference type="NCBI Taxonomy" id="103827"/>
    <lineage>
        <taxon>Eukaryota</taxon>
        <taxon>Metazoa</taxon>
        <taxon>Ecdysozoa</taxon>
        <taxon>Nematoda</taxon>
        <taxon>Chromadorea</taxon>
        <taxon>Rhabditida</taxon>
        <taxon>Spirurina</taxon>
        <taxon>Spiruromorpha</taxon>
        <taxon>Thelazioidea</taxon>
        <taxon>Thelaziidae</taxon>
        <taxon>Thelazia</taxon>
    </lineage>
</organism>
<dbReference type="GO" id="GO:0005886">
    <property type="term" value="C:plasma membrane"/>
    <property type="evidence" value="ECO:0007669"/>
    <property type="project" value="TreeGrafter"/>
</dbReference>
<evidence type="ECO:0000256" key="6">
    <source>
        <dbReference type="ARBA" id="ARBA00022753"/>
    </source>
</evidence>
<dbReference type="Proteomes" id="UP000276776">
    <property type="component" value="Unassembled WGS sequence"/>
</dbReference>
<keyword evidence="4" id="KW-0813">Transport</keyword>
<proteinExistence type="inferred from homology"/>
<evidence type="ECO:0000313" key="12">
    <source>
        <dbReference type="Proteomes" id="UP000276776"/>
    </source>
</evidence>
<dbReference type="OMA" id="AVWFFMT"/>
<evidence type="ECO:0000256" key="7">
    <source>
        <dbReference type="ARBA" id="ARBA00022989"/>
    </source>
</evidence>
<dbReference type="PANTHER" id="PTHR31525:SF1">
    <property type="entry name" value="HEME TRANSPORTER HRG1"/>
    <property type="match status" value="1"/>
</dbReference>
<feature type="transmembrane region" description="Helical" evidence="10">
    <location>
        <begin position="12"/>
        <end position="31"/>
    </location>
</feature>